<evidence type="ECO:0000313" key="10">
    <source>
        <dbReference type="Proteomes" id="UP000191418"/>
    </source>
</evidence>
<accession>A0A1T4R335</accession>
<keyword evidence="6 7" id="KW-0472">Membrane</keyword>
<dbReference type="HAMAP" id="MF_00479">
    <property type="entry name" value="RsxG_RnfG"/>
    <property type="match status" value="1"/>
</dbReference>
<keyword evidence="2 6" id="KW-0597">Phosphoprotein</keyword>
<keyword evidence="3 6" id="KW-0285">Flavoprotein</keyword>
<dbReference type="InterPro" id="IPR010209">
    <property type="entry name" value="Ion_transpt_RnfG/RsxG"/>
</dbReference>
<feature type="modified residue" description="FMN phosphoryl threonine" evidence="6">
    <location>
        <position position="196"/>
    </location>
</feature>
<keyword evidence="1 6" id="KW-0813">Transport</keyword>
<evidence type="ECO:0000313" key="9">
    <source>
        <dbReference type="EMBL" id="OPX55276.1"/>
    </source>
</evidence>
<dbReference type="SMART" id="SM00900">
    <property type="entry name" value="FMN_bind"/>
    <property type="match status" value="1"/>
</dbReference>
<comment type="subcellular location">
    <subcellularLocation>
        <location evidence="6">Cell inner membrane</location>
        <topology evidence="6">Single-pass membrane protein</topology>
    </subcellularLocation>
</comment>
<evidence type="ECO:0000256" key="5">
    <source>
        <dbReference type="ARBA" id="ARBA00022982"/>
    </source>
</evidence>
<dbReference type="PANTHER" id="PTHR36118">
    <property type="entry name" value="ION-TRANSLOCATING OXIDOREDUCTASE COMPLEX SUBUNIT G"/>
    <property type="match status" value="1"/>
</dbReference>
<evidence type="ECO:0000256" key="2">
    <source>
        <dbReference type="ARBA" id="ARBA00022553"/>
    </source>
</evidence>
<gene>
    <name evidence="6" type="primary">rnfG</name>
    <name evidence="9" type="ORF">BTE48_10120</name>
</gene>
<evidence type="ECO:0000256" key="3">
    <source>
        <dbReference type="ARBA" id="ARBA00022630"/>
    </source>
</evidence>
<dbReference type="NCBIfam" id="NF002519">
    <property type="entry name" value="PRK01908.1"/>
    <property type="match status" value="1"/>
</dbReference>
<comment type="cofactor">
    <cofactor evidence="6">
        <name>FMN</name>
        <dbReference type="ChEBI" id="CHEBI:58210"/>
    </cofactor>
</comment>
<keyword evidence="10" id="KW-1185">Reference proteome</keyword>
<keyword evidence="6 7" id="KW-0812">Transmembrane</keyword>
<comment type="function">
    <text evidence="6">Part of a membrane-bound complex that couples electron transfer with translocation of ions across the membrane.</text>
</comment>
<protein>
    <recommendedName>
        <fullName evidence="6">Ion-translocating oxidoreductase complex subunit G</fullName>
        <ecNumber evidence="6">7.-.-.-</ecNumber>
    </recommendedName>
    <alternativeName>
        <fullName evidence="6">Rnf electron transport complex subunit G</fullName>
    </alternativeName>
</protein>
<dbReference type="PIRSF" id="PIRSF006091">
    <property type="entry name" value="E_trnsport_RnfG"/>
    <property type="match status" value="1"/>
</dbReference>
<dbReference type="EC" id="7.-.-.-" evidence="6"/>
<dbReference type="AlphaFoldDB" id="A0A1T4R335"/>
<comment type="similarity">
    <text evidence="6">Belongs to the RnfG family.</text>
</comment>
<proteinExistence type="inferred from homology"/>
<dbReference type="GO" id="GO:0010181">
    <property type="term" value="F:FMN binding"/>
    <property type="evidence" value="ECO:0007669"/>
    <property type="project" value="InterPro"/>
</dbReference>
<dbReference type="InterPro" id="IPR007329">
    <property type="entry name" value="FMN-bd"/>
</dbReference>
<name>A0A1T4R335_9GAMM</name>
<dbReference type="EMBL" id="MTSM01000011">
    <property type="protein sequence ID" value="OPX55276.1"/>
    <property type="molecule type" value="Genomic_DNA"/>
</dbReference>
<dbReference type="STRING" id="64969.SAMN02745127_02122"/>
<evidence type="ECO:0000256" key="4">
    <source>
        <dbReference type="ARBA" id="ARBA00022643"/>
    </source>
</evidence>
<evidence type="ECO:0000256" key="7">
    <source>
        <dbReference type="SAM" id="Phobius"/>
    </source>
</evidence>
<feature type="transmembrane region" description="Helical" evidence="7">
    <location>
        <begin position="30"/>
        <end position="55"/>
    </location>
</feature>
<dbReference type="GO" id="GO:0005886">
    <property type="term" value="C:plasma membrane"/>
    <property type="evidence" value="ECO:0007669"/>
    <property type="project" value="UniProtKB-SubCell"/>
</dbReference>
<dbReference type="OrthoDB" id="9784165at2"/>
<dbReference type="Pfam" id="PF04205">
    <property type="entry name" value="FMN_bind"/>
    <property type="match status" value="1"/>
</dbReference>
<evidence type="ECO:0000256" key="6">
    <source>
        <dbReference type="HAMAP-Rule" id="MF_00479"/>
    </source>
</evidence>
<dbReference type="PANTHER" id="PTHR36118:SF1">
    <property type="entry name" value="ION-TRANSLOCATING OXIDOREDUCTASE COMPLEX SUBUNIT G"/>
    <property type="match status" value="1"/>
</dbReference>
<dbReference type="GO" id="GO:0022900">
    <property type="term" value="P:electron transport chain"/>
    <property type="evidence" value="ECO:0007669"/>
    <property type="project" value="UniProtKB-UniRule"/>
</dbReference>
<keyword evidence="5 6" id="KW-0249">Electron transport</keyword>
<evidence type="ECO:0000259" key="8">
    <source>
        <dbReference type="SMART" id="SM00900"/>
    </source>
</evidence>
<keyword evidence="6" id="KW-0997">Cell inner membrane</keyword>
<comment type="subunit">
    <text evidence="6">The complex is composed of six subunits: RnfA, RnfB, RnfC, RnfD, RnfE and RnfG.</text>
</comment>
<comment type="caution">
    <text evidence="9">The sequence shown here is derived from an EMBL/GenBank/DDBJ whole genome shotgun (WGS) entry which is preliminary data.</text>
</comment>
<keyword evidence="6" id="KW-1003">Cell membrane</keyword>
<keyword evidence="4 6" id="KW-0288">FMN</keyword>
<reference evidence="9 10" key="1">
    <citation type="submission" date="2017-01" db="EMBL/GenBank/DDBJ databases">
        <title>Genome Sequencing of a Marine Spirillum, Oceanospirillum multiglobuliferum ATCC 33336, from Japan.</title>
        <authorList>
            <person name="Carney J.G."/>
            <person name="Trachtenberg A.M."/>
            <person name="Rheaume B.A."/>
            <person name="Linnane J.D."/>
            <person name="Pitts N.L."/>
            <person name="Mykles D.L."/>
            <person name="Maclea K.S."/>
        </authorList>
    </citation>
    <scope>NUCLEOTIDE SEQUENCE [LARGE SCALE GENOMIC DNA]</scope>
    <source>
        <strain evidence="9 10">ATCC 33336</strain>
    </source>
</reference>
<keyword evidence="6" id="KW-1278">Translocase</keyword>
<dbReference type="RefSeq" id="WP_078745705.1">
    <property type="nucleotide sequence ID" value="NZ_FUXG01000014.1"/>
</dbReference>
<keyword evidence="6 7" id="KW-1133">Transmembrane helix</keyword>
<dbReference type="Proteomes" id="UP000191418">
    <property type="component" value="Unassembled WGS sequence"/>
</dbReference>
<dbReference type="NCBIfam" id="TIGR01947">
    <property type="entry name" value="rnfG"/>
    <property type="match status" value="1"/>
</dbReference>
<sequence>MHGSPDQTVIEDTTAQPALSLGQSILRSSIGLGIFAVVTAGVIAITQLGTSATIADNIQKAQSRTLYELVPAHLLDNDPLKDTVSLQPDATLGNKTVVNVHIARKQGQVVALLFPVTNPHGYSGNIDMLVAVNANGELAGVRVLSHKETPGLGDKVETKKSSWIHSLTGLSLEKLGLEGWRVKKDGGQIDQFTGATITPRAVVGQTRAVLQYFEQHKAELLNHRVVAPSHTSTAQ</sequence>
<organism evidence="9 10">
    <name type="scientific">Oceanospirillum multiglobuliferum</name>
    <dbReference type="NCBI Taxonomy" id="64969"/>
    <lineage>
        <taxon>Bacteria</taxon>
        <taxon>Pseudomonadati</taxon>
        <taxon>Pseudomonadota</taxon>
        <taxon>Gammaproteobacteria</taxon>
        <taxon>Oceanospirillales</taxon>
        <taxon>Oceanospirillaceae</taxon>
        <taxon>Oceanospirillum</taxon>
    </lineage>
</organism>
<evidence type="ECO:0000256" key="1">
    <source>
        <dbReference type="ARBA" id="ARBA00022448"/>
    </source>
</evidence>
<feature type="domain" description="FMN-binding" evidence="8">
    <location>
        <begin position="121"/>
        <end position="213"/>
    </location>
</feature>
<dbReference type="GO" id="GO:0009055">
    <property type="term" value="F:electron transfer activity"/>
    <property type="evidence" value="ECO:0007669"/>
    <property type="project" value="InterPro"/>
</dbReference>